<dbReference type="Proteomes" id="UP000224006">
    <property type="component" value="Chromosome II"/>
</dbReference>
<dbReference type="EMBL" id="NWUJ01000002">
    <property type="protein sequence ID" value="PFH36995.1"/>
    <property type="molecule type" value="Genomic_DNA"/>
</dbReference>
<comment type="subcellular location">
    <subcellularLocation>
        <location evidence="1">Membrane</location>
        <topology evidence="1">Multi-pass membrane protein</topology>
    </subcellularLocation>
</comment>
<feature type="transmembrane region" description="Helical" evidence="7">
    <location>
        <begin position="393"/>
        <end position="412"/>
    </location>
</feature>
<feature type="transmembrane region" description="Helical" evidence="7">
    <location>
        <begin position="352"/>
        <end position="373"/>
    </location>
</feature>
<feature type="transmembrane region" description="Helical" evidence="7">
    <location>
        <begin position="283"/>
        <end position="301"/>
    </location>
</feature>
<dbReference type="PRINTS" id="PR00783">
    <property type="entry name" value="MINTRINSICP"/>
</dbReference>
<dbReference type="PANTHER" id="PTHR19139:SF199">
    <property type="entry name" value="MIP17260P"/>
    <property type="match status" value="1"/>
</dbReference>
<evidence type="ECO:0000256" key="1">
    <source>
        <dbReference type="ARBA" id="ARBA00004141"/>
    </source>
</evidence>
<sequence length="503" mass="53986">MSRPVVRELRQNPPPALVTGTRRYAKPARYAAFVHVQALKSSPQVPCCFRTVHGKERFSDISALDLLFVSQTQRGANGSRLCAFFRPPTSARLSTREAALAKRGGRERAGKGRHPGKDIRPRTMEENNVPKSNAPGAQGDGAADVEVGARQDPKSLKREQNTLVPAVSAAHTYRSSLDHGDGRLRSGSRAAALNRRMESNIFLGRIHPSRQPGRVSGGEIQLHSPLSAEAYGLAPTIRIGPDGEFHPLAGVAEGGGAVAENAEEYQNPQGVCERIIFNMQKCLCEFFATMIIVSAVAFGLAKAEGEKAAPFSITSTIFALITLFKDISGAHFNPAVSCTIFMTDPRFTLVDLLSYVCAQLLGGIVGAFIGYGIMGKALDILPLDPGMSASRQLFHEVIPTMVMIYAVLALVFGSGVTWELTIPFVVSACILAGAFAGATMNPAVTFGIFVSNICTKNTNIDVDALMVTLFGPFLGGMFAFVGYIATHAYHNPVPLRFLNFKGT</sequence>
<gene>
    <name evidence="8" type="ORF">BESB_034530</name>
</gene>
<keyword evidence="3 7" id="KW-0812">Transmembrane</keyword>
<feature type="region of interest" description="Disordered" evidence="6">
    <location>
        <begin position="100"/>
        <end position="143"/>
    </location>
</feature>
<dbReference type="GO" id="GO:0015250">
    <property type="term" value="F:water channel activity"/>
    <property type="evidence" value="ECO:0007669"/>
    <property type="project" value="TreeGrafter"/>
</dbReference>
<dbReference type="SUPFAM" id="SSF81338">
    <property type="entry name" value="Aquaporin-like"/>
    <property type="match status" value="1"/>
</dbReference>
<evidence type="ECO:0000256" key="3">
    <source>
        <dbReference type="ARBA" id="ARBA00022692"/>
    </source>
</evidence>
<dbReference type="Gene3D" id="1.20.1080.10">
    <property type="entry name" value="Glycerol uptake facilitator protein"/>
    <property type="match status" value="1"/>
</dbReference>
<dbReference type="InterPro" id="IPR000425">
    <property type="entry name" value="MIP"/>
</dbReference>
<dbReference type="VEuPathDB" id="ToxoDB:BESB_034530"/>
<accession>A0A2A9MG80</accession>
<reference evidence="8 9" key="1">
    <citation type="submission" date="2017-09" db="EMBL/GenBank/DDBJ databases">
        <title>Genome sequencing of Besnoitia besnoiti strain Bb-Ger1.</title>
        <authorList>
            <person name="Schares G."/>
            <person name="Venepally P."/>
            <person name="Lorenzi H.A."/>
        </authorList>
    </citation>
    <scope>NUCLEOTIDE SEQUENCE [LARGE SCALE GENOMIC DNA]</scope>
    <source>
        <strain evidence="8 9">Bb-Ger1</strain>
    </source>
</reference>
<keyword evidence="4 7" id="KW-1133">Transmembrane helix</keyword>
<dbReference type="GeneID" id="40308434"/>
<dbReference type="InterPro" id="IPR023271">
    <property type="entry name" value="Aquaporin-like"/>
</dbReference>
<protein>
    <submittedName>
        <fullName evidence="8">Aquaporin 1</fullName>
    </submittedName>
</protein>
<feature type="transmembrane region" description="Helical" evidence="7">
    <location>
        <begin position="462"/>
        <end position="485"/>
    </location>
</feature>
<dbReference type="PANTHER" id="PTHR19139">
    <property type="entry name" value="AQUAPORIN TRANSPORTER"/>
    <property type="match status" value="1"/>
</dbReference>
<proteinExistence type="inferred from homology"/>
<comment type="similarity">
    <text evidence="2">Belongs to the MIP/aquaporin (TC 1.A.8) family.</text>
</comment>
<evidence type="ECO:0000313" key="9">
    <source>
        <dbReference type="Proteomes" id="UP000224006"/>
    </source>
</evidence>
<evidence type="ECO:0000256" key="5">
    <source>
        <dbReference type="ARBA" id="ARBA00023136"/>
    </source>
</evidence>
<evidence type="ECO:0000256" key="4">
    <source>
        <dbReference type="ARBA" id="ARBA00022989"/>
    </source>
</evidence>
<evidence type="ECO:0000256" key="7">
    <source>
        <dbReference type="SAM" id="Phobius"/>
    </source>
</evidence>
<dbReference type="RefSeq" id="XP_029221004.1">
    <property type="nucleotide sequence ID" value="XM_029362039.1"/>
</dbReference>
<feature type="compositionally biased region" description="Basic and acidic residues" evidence="6">
    <location>
        <begin position="104"/>
        <end position="125"/>
    </location>
</feature>
<dbReference type="InterPro" id="IPR034294">
    <property type="entry name" value="Aquaporin_transptr"/>
</dbReference>
<name>A0A2A9MG80_BESBE</name>
<feature type="transmembrane region" description="Helical" evidence="7">
    <location>
        <begin position="424"/>
        <end position="450"/>
    </location>
</feature>
<evidence type="ECO:0000313" key="8">
    <source>
        <dbReference type="EMBL" id="PFH36995.1"/>
    </source>
</evidence>
<dbReference type="GO" id="GO:0005886">
    <property type="term" value="C:plasma membrane"/>
    <property type="evidence" value="ECO:0007669"/>
    <property type="project" value="TreeGrafter"/>
</dbReference>
<dbReference type="KEGG" id="bbes:BESB_034530"/>
<dbReference type="AlphaFoldDB" id="A0A2A9MG80"/>
<comment type="caution">
    <text evidence="8">The sequence shown here is derived from an EMBL/GenBank/DDBJ whole genome shotgun (WGS) entry which is preliminary data.</text>
</comment>
<dbReference type="Pfam" id="PF00230">
    <property type="entry name" value="MIP"/>
    <property type="match status" value="1"/>
</dbReference>
<organism evidence="8 9">
    <name type="scientific">Besnoitia besnoiti</name>
    <name type="common">Apicomplexan protozoan</name>
    <dbReference type="NCBI Taxonomy" id="94643"/>
    <lineage>
        <taxon>Eukaryota</taxon>
        <taxon>Sar</taxon>
        <taxon>Alveolata</taxon>
        <taxon>Apicomplexa</taxon>
        <taxon>Conoidasida</taxon>
        <taxon>Coccidia</taxon>
        <taxon>Eucoccidiorida</taxon>
        <taxon>Eimeriorina</taxon>
        <taxon>Sarcocystidae</taxon>
        <taxon>Besnoitia</taxon>
    </lineage>
</organism>
<dbReference type="OrthoDB" id="3222at2759"/>
<keyword evidence="9" id="KW-1185">Reference proteome</keyword>
<evidence type="ECO:0000256" key="6">
    <source>
        <dbReference type="SAM" id="MobiDB-lite"/>
    </source>
</evidence>
<dbReference type="STRING" id="94643.A0A2A9MG80"/>
<evidence type="ECO:0000256" key="2">
    <source>
        <dbReference type="ARBA" id="ARBA00006175"/>
    </source>
</evidence>
<keyword evidence="5 7" id="KW-0472">Membrane</keyword>